<evidence type="ECO:0000313" key="3">
    <source>
        <dbReference type="EMBL" id="GAX15531.1"/>
    </source>
</evidence>
<dbReference type="Proteomes" id="UP000198406">
    <property type="component" value="Unassembled WGS sequence"/>
</dbReference>
<dbReference type="InParanoid" id="A0A1Z5JP31"/>
<dbReference type="CDD" id="cd02440">
    <property type="entry name" value="AdoMet_MTases"/>
    <property type="match status" value="1"/>
</dbReference>
<accession>A0A1Z5JP31</accession>
<reference evidence="3 4" key="1">
    <citation type="journal article" date="2015" name="Plant Cell">
        <title>Oil accumulation by the oleaginous diatom Fistulifera solaris as revealed by the genome and transcriptome.</title>
        <authorList>
            <person name="Tanaka T."/>
            <person name="Maeda Y."/>
            <person name="Veluchamy A."/>
            <person name="Tanaka M."/>
            <person name="Abida H."/>
            <person name="Marechal E."/>
            <person name="Bowler C."/>
            <person name="Muto M."/>
            <person name="Sunaga Y."/>
            <person name="Tanaka M."/>
            <person name="Yoshino T."/>
            <person name="Taniguchi T."/>
            <person name="Fukuda Y."/>
            <person name="Nemoto M."/>
            <person name="Matsumoto M."/>
            <person name="Wong P.S."/>
            <person name="Aburatani S."/>
            <person name="Fujibuchi W."/>
        </authorList>
    </citation>
    <scope>NUCLEOTIDE SEQUENCE [LARGE SCALE GENOMIC DNA]</scope>
    <source>
        <strain evidence="3 4">JPCC DA0580</strain>
    </source>
</reference>
<dbReference type="Pfam" id="PF13649">
    <property type="entry name" value="Methyltransf_25"/>
    <property type="match status" value="1"/>
</dbReference>
<dbReference type="SUPFAM" id="SSF53335">
    <property type="entry name" value="S-adenosyl-L-methionine-dependent methyltransferases"/>
    <property type="match status" value="1"/>
</dbReference>
<keyword evidence="1" id="KW-0732">Signal</keyword>
<evidence type="ECO:0000259" key="2">
    <source>
        <dbReference type="Pfam" id="PF13649"/>
    </source>
</evidence>
<feature type="chain" id="PRO_5013255663" description="Methyltransferase domain-containing protein" evidence="1">
    <location>
        <begin position="21"/>
        <end position="498"/>
    </location>
</feature>
<evidence type="ECO:0000256" key="1">
    <source>
        <dbReference type="SAM" id="SignalP"/>
    </source>
</evidence>
<dbReference type="Gene3D" id="3.40.50.150">
    <property type="entry name" value="Vaccinia Virus protein VP39"/>
    <property type="match status" value="1"/>
</dbReference>
<dbReference type="InterPro" id="IPR029063">
    <property type="entry name" value="SAM-dependent_MTases_sf"/>
</dbReference>
<dbReference type="InterPro" id="IPR019734">
    <property type="entry name" value="TPR_rpt"/>
</dbReference>
<proteinExistence type="predicted"/>
<dbReference type="Gene3D" id="1.25.40.10">
    <property type="entry name" value="Tetratricopeptide repeat domain"/>
    <property type="match status" value="2"/>
</dbReference>
<dbReference type="EMBL" id="BDSP01000094">
    <property type="protein sequence ID" value="GAX15531.1"/>
    <property type="molecule type" value="Genomic_DNA"/>
</dbReference>
<dbReference type="OrthoDB" id="3647at2759"/>
<organism evidence="3 4">
    <name type="scientific">Fistulifera solaris</name>
    <name type="common">Oleaginous diatom</name>
    <dbReference type="NCBI Taxonomy" id="1519565"/>
    <lineage>
        <taxon>Eukaryota</taxon>
        <taxon>Sar</taxon>
        <taxon>Stramenopiles</taxon>
        <taxon>Ochrophyta</taxon>
        <taxon>Bacillariophyta</taxon>
        <taxon>Bacillariophyceae</taxon>
        <taxon>Bacillariophycidae</taxon>
        <taxon>Naviculales</taxon>
        <taxon>Naviculaceae</taxon>
        <taxon>Fistulifera</taxon>
    </lineage>
</organism>
<protein>
    <recommendedName>
        <fullName evidence="2">Methyltransferase domain-containing protein</fullName>
    </recommendedName>
</protein>
<sequence length="498" mass="55476">MILKIVSLLIFSLLQFAVDGSQLDDILIQGNDALVEDNTQQAIFLYRKGIEEMKRQKEVSLLTTISLYTNLATALSSEGDNEAAALSYQQALTAYEDQIDFVSDMETKEEAKEIASQSSFFLGMVYQDLSRPKEAIEAYALTHDEFDSNHWASYANKGSVFHDNFSNHEKALEAYNQAYTLLVGGHATEPPAEPRYILSQLQYRIGLCLSAREDRRCALQNEDGTTEVVDCQEQAAHAFSVALQYDPTNVSAQHMLASLTADATMKRASNAYVQSLFDGYAVNFEHSLVKDLGYTGYERLRKGFDRAMVNLGETKPMSLVIDAGCGTGLVGEQFRNISTVLVGVDLSAAILEQAQQKRPGLYDDTRVGDVMATFDEFANQISLIIAGDSYIYFGDLLPLFEAMEKGLKPGGYAAFTLENVPAENEEILAETKPDWRWQLTPSGRFAHRKAYVMNASQETNLKIIHYEQMDGFRFEKGIGVRGHIFVLQKPHKGTGDEL</sequence>
<dbReference type="AlphaFoldDB" id="A0A1Z5JP31"/>
<feature type="domain" description="Methyltransferase" evidence="2">
    <location>
        <begin position="320"/>
        <end position="411"/>
    </location>
</feature>
<gene>
    <name evidence="3" type="ORF">FisN_6Hh172</name>
</gene>
<dbReference type="InterPro" id="IPR011990">
    <property type="entry name" value="TPR-like_helical_dom_sf"/>
</dbReference>
<feature type="signal peptide" evidence="1">
    <location>
        <begin position="1"/>
        <end position="20"/>
    </location>
</feature>
<evidence type="ECO:0000313" key="4">
    <source>
        <dbReference type="Proteomes" id="UP000198406"/>
    </source>
</evidence>
<dbReference type="Pfam" id="PF13181">
    <property type="entry name" value="TPR_8"/>
    <property type="match status" value="1"/>
</dbReference>
<dbReference type="SMART" id="SM00028">
    <property type="entry name" value="TPR"/>
    <property type="match status" value="2"/>
</dbReference>
<name>A0A1Z5JP31_FISSO</name>
<dbReference type="SUPFAM" id="SSF48452">
    <property type="entry name" value="TPR-like"/>
    <property type="match status" value="1"/>
</dbReference>
<keyword evidence="4" id="KW-1185">Reference proteome</keyword>
<comment type="caution">
    <text evidence="3">The sequence shown here is derived from an EMBL/GenBank/DDBJ whole genome shotgun (WGS) entry which is preliminary data.</text>
</comment>
<dbReference type="InterPro" id="IPR041698">
    <property type="entry name" value="Methyltransf_25"/>
</dbReference>